<dbReference type="EMBL" id="UINC01061256">
    <property type="protein sequence ID" value="SVB86639.1"/>
    <property type="molecule type" value="Genomic_DNA"/>
</dbReference>
<feature type="non-terminal residue" evidence="1">
    <location>
        <position position="73"/>
    </location>
</feature>
<protein>
    <submittedName>
        <fullName evidence="1">Uncharacterized protein</fullName>
    </submittedName>
</protein>
<gene>
    <name evidence="1" type="ORF">METZ01_LOCUS239493</name>
</gene>
<dbReference type="AlphaFoldDB" id="A0A382HHG2"/>
<accession>A0A382HHG2</accession>
<reference evidence="1" key="1">
    <citation type="submission" date="2018-05" db="EMBL/GenBank/DDBJ databases">
        <authorList>
            <person name="Lanie J.A."/>
            <person name="Ng W.-L."/>
            <person name="Kazmierczak K.M."/>
            <person name="Andrzejewski T.M."/>
            <person name="Davidsen T.M."/>
            <person name="Wayne K.J."/>
            <person name="Tettelin H."/>
            <person name="Glass J.I."/>
            <person name="Rusch D."/>
            <person name="Podicherti R."/>
            <person name="Tsui H.-C.T."/>
            <person name="Winkler M.E."/>
        </authorList>
    </citation>
    <scope>NUCLEOTIDE SEQUENCE</scope>
</reference>
<organism evidence="1">
    <name type="scientific">marine metagenome</name>
    <dbReference type="NCBI Taxonomy" id="408172"/>
    <lineage>
        <taxon>unclassified sequences</taxon>
        <taxon>metagenomes</taxon>
        <taxon>ecological metagenomes</taxon>
    </lineage>
</organism>
<name>A0A382HHG2_9ZZZZ</name>
<evidence type="ECO:0000313" key="1">
    <source>
        <dbReference type="EMBL" id="SVB86639.1"/>
    </source>
</evidence>
<sequence>MTSKTFTIVGTSLLNGITKVRFANDLVTRFKMLQKTGHVDINLYELPEPMTKPEACQWLSEQEQFVGFNADQQ</sequence>
<proteinExistence type="predicted"/>